<dbReference type="AlphaFoldDB" id="A0AA97LCW5"/>
<feature type="domain" description="C2H2-type" evidence="14">
    <location>
        <begin position="552"/>
        <end position="579"/>
    </location>
</feature>
<protein>
    <submittedName>
        <fullName evidence="17">Zinc finger protein 586-like isoform X1</fullName>
    </submittedName>
</protein>
<dbReference type="PANTHER" id="PTHR24379">
    <property type="entry name" value="KRAB AND ZINC FINGER DOMAIN-CONTAINING"/>
    <property type="match status" value="1"/>
</dbReference>
<dbReference type="PANTHER" id="PTHR24379:SF121">
    <property type="entry name" value="C2H2-TYPE DOMAIN-CONTAINING PROTEIN"/>
    <property type="match status" value="1"/>
</dbReference>
<keyword evidence="7" id="KW-0862">Zinc</keyword>
<dbReference type="Gene3D" id="6.10.140.140">
    <property type="match status" value="1"/>
</dbReference>
<keyword evidence="4" id="KW-0479">Metal-binding</keyword>
<keyword evidence="16" id="KW-1185">Reference proteome</keyword>
<feature type="region of interest" description="Disordered" evidence="13">
    <location>
        <begin position="88"/>
        <end position="108"/>
    </location>
</feature>
<dbReference type="Pfam" id="PF00096">
    <property type="entry name" value="zf-C2H2"/>
    <property type="match status" value="7"/>
</dbReference>
<dbReference type="CDD" id="cd07765">
    <property type="entry name" value="KRAB_A-box"/>
    <property type="match status" value="1"/>
</dbReference>
<dbReference type="InterPro" id="IPR036236">
    <property type="entry name" value="Znf_C2H2_sf"/>
</dbReference>
<dbReference type="PROSITE" id="PS00028">
    <property type="entry name" value="ZINC_FINGER_C2H2_1"/>
    <property type="match status" value="10"/>
</dbReference>
<dbReference type="RefSeq" id="XP_054847802.1">
    <property type="nucleotide sequence ID" value="XM_054991827.1"/>
</dbReference>
<dbReference type="GeneID" id="129337870"/>
<organism evidence="16 17">
    <name type="scientific">Eublepharis macularius</name>
    <name type="common">Leopard gecko</name>
    <name type="synonym">Cyrtodactylus macularius</name>
    <dbReference type="NCBI Taxonomy" id="481883"/>
    <lineage>
        <taxon>Eukaryota</taxon>
        <taxon>Metazoa</taxon>
        <taxon>Chordata</taxon>
        <taxon>Craniata</taxon>
        <taxon>Vertebrata</taxon>
        <taxon>Euteleostomi</taxon>
        <taxon>Lepidosauria</taxon>
        <taxon>Squamata</taxon>
        <taxon>Bifurcata</taxon>
        <taxon>Gekkota</taxon>
        <taxon>Eublepharidae</taxon>
        <taxon>Eublepharinae</taxon>
        <taxon>Eublepharis</taxon>
    </lineage>
</organism>
<feature type="region of interest" description="Disordered" evidence="13">
    <location>
        <begin position="573"/>
        <end position="615"/>
    </location>
</feature>
<evidence type="ECO:0000256" key="3">
    <source>
        <dbReference type="ARBA" id="ARBA00006991"/>
    </source>
</evidence>
<keyword evidence="6 12" id="KW-0863">Zinc-finger</keyword>
<gene>
    <name evidence="17" type="primary">LOC129337870</name>
</gene>
<evidence type="ECO:0000256" key="4">
    <source>
        <dbReference type="ARBA" id="ARBA00022723"/>
    </source>
</evidence>
<dbReference type="FunFam" id="3.30.160.60:FF:000295">
    <property type="entry name" value="zinc finger protein 19"/>
    <property type="match status" value="1"/>
</dbReference>
<dbReference type="FunFam" id="3.30.160.60:FF:000383">
    <property type="entry name" value="Uncharacterized protein"/>
    <property type="match status" value="1"/>
</dbReference>
<dbReference type="SMART" id="SM00355">
    <property type="entry name" value="ZnF_C2H2"/>
    <property type="match status" value="10"/>
</dbReference>
<evidence type="ECO:0000256" key="12">
    <source>
        <dbReference type="PROSITE-ProRule" id="PRU00042"/>
    </source>
</evidence>
<sequence length="643" mass="71277">MRGSRPRPAAPGSRPGGAGPAGKARLARRRLPCPPRRRGAAGGLGCCGRSRSGKAGSVPRSWAAGGRAAWGRGKEALGARPFRASLGPPPRACCGAQPGGPSRARREPPRGARRAVAAWPAGCGAATRLLPSLAQVTFDDVAVYFCREEWAQLADWQRELYRAVMLENYQALHSLGRLSVKPEIISKIEHGEEVCVGECWKPRRWRRPPSSQWLAGDGIRMVDEEEDGGPGTPLQIPARRGRKKKVHSQGVEKQVSQLMGSPAKEARSQPRVTLKMNPPKCPECGKSFLSNVAMTIHIRTHTGERPFKCHLCPKGFASKGDLNRHIRRHLREKPPAATSRPPAAKGKKSLAAKLQLLHHLQHAPGPRTPHTCDQCGKSFNKKQSLRKHQGTHSAERPFACLECGRCFRLKQILVAHMQSHVKERPFACPQCGKCFTQERNVRNHQRVHTGEKPFSCMACGRCFAYKQHLVKHLRLHTGERPFACKECGKTFRDRATLVIHNRMHTGERPYRCPFCGKSCRQKQHLNSHLKVHRGEELPTEAGTDLTLREKPHQCTTCEKRFKNRKIMLAHQKIHEEEQLSRRSPLPGGAGPSQGEPIGAGASLRRPTAVQPAPPGAKVSLACPDCGRSFSQQKYLTLHRRSHR</sequence>
<feature type="domain" description="C2H2-type" evidence="14">
    <location>
        <begin position="279"/>
        <end position="306"/>
    </location>
</feature>
<accession>A0AA97LCW5</accession>
<dbReference type="Proteomes" id="UP001190640">
    <property type="component" value="Chromosome 11"/>
</dbReference>
<keyword evidence="8" id="KW-0805">Transcription regulation</keyword>
<evidence type="ECO:0000259" key="14">
    <source>
        <dbReference type="PROSITE" id="PS50157"/>
    </source>
</evidence>
<dbReference type="GO" id="GO:0006355">
    <property type="term" value="P:regulation of DNA-templated transcription"/>
    <property type="evidence" value="ECO:0007669"/>
    <property type="project" value="InterPro"/>
</dbReference>
<dbReference type="Pfam" id="PF13912">
    <property type="entry name" value="zf-C2H2_6"/>
    <property type="match status" value="1"/>
</dbReference>
<keyword evidence="11" id="KW-0539">Nucleus</keyword>
<feature type="domain" description="C2H2-type" evidence="14">
    <location>
        <begin position="454"/>
        <end position="481"/>
    </location>
</feature>
<dbReference type="Gene3D" id="3.30.160.60">
    <property type="entry name" value="Classic Zinc Finger"/>
    <property type="match status" value="10"/>
</dbReference>
<dbReference type="FunFam" id="3.30.160.60:FF:000060">
    <property type="entry name" value="zinc finger protein 436"/>
    <property type="match status" value="1"/>
</dbReference>
<feature type="domain" description="C2H2-type" evidence="14">
    <location>
        <begin position="426"/>
        <end position="453"/>
    </location>
</feature>
<dbReference type="GO" id="GO:0008270">
    <property type="term" value="F:zinc ion binding"/>
    <property type="evidence" value="ECO:0007669"/>
    <property type="project" value="UniProtKB-KW"/>
</dbReference>
<proteinExistence type="inferred from homology"/>
<dbReference type="KEGG" id="emc:129337870"/>
<evidence type="ECO:0000313" key="16">
    <source>
        <dbReference type="Proteomes" id="UP001190640"/>
    </source>
</evidence>
<evidence type="ECO:0000256" key="13">
    <source>
        <dbReference type="SAM" id="MobiDB-lite"/>
    </source>
</evidence>
<evidence type="ECO:0000259" key="15">
    <source>
        <dbReference type="PROSITE" id="PS50805"/>
    </source>
</evidence>
<feature type="domain" description="C2H2-type" evidence="14">
    <location>
        <begin position="398"/>
        <end position="425"/>
    </location>
</feature>
<feature type="domain" description="C2H2-type" evidence="14">
    <location>
        <begin position="482"/>
        <end position="509"/>
    </location>
</feature>
<comment type="subcellular location">
    <subcellularLocation>
        <location evidence="2">Nucleus</location>
    </subcellularLocation>
</comment>
<feature type="domain" description="C2H2-type" evidence="14">
    <location>
        <begin position="620"/>
        <end position="643"/>
    </location>
</feature>
<feature type="domain" description="C2H2-type" evidence="14">
    <location>
        <begin position="370"/>
        <end position="397"/>
    </location>
</feature>
<evidence type="ECO:0000256" key="10">
    <source>
        <dbReference type="ARBA" id="ARBA00023163"/>
    </source>
</evidence>
<evidence type="ECO:0000256" key="7">
    <source>
        <dbReference type="ARBA" id="ARBA00022833"/>
    </source>
</evidence>
<name>A0AA97LCW5_EUBMA</name>
<dbReference type="FunFam" id="3.30.160.60:FF:000446">
    <property type="entry name" value="Zinc finger protein"/>
    <property type="match status" value="1"/>
</dbReference>
<dbReference type="FunFam" id="3.30.160.60:FF:000771">
    <property type="entry name" value="zinc finger protein 648"/>
    <property type="match status" value="1"/>
</dbReference>
<evidence type="ECO:0000256" key="1">
    <source>
        <dbReference type="ARBA" id="ARBA00003767"/>
    </source>
</evidence>
<evidence type="ECO:0000256" key="2">
    <source>
        <dbReference type="ARBA" id="ARBA00004123"/>
    </source>
</evidence>
<feature type="domain" description="C2H2-type" evidence="14">
    <location>
        <begin position="307"/>
        <end position="334"/>
    </location>
</feature>
<dbReference type="InterPro" id="IPR013087">
    <property type="entry name" value="Znf_C2H2_type"/>
</dbReference>
<feature type="compositionally biased region" description="Basic residues" evidence="13">
    <location>
        <begin position="25"/>
        <end position="39"/>
    </location>
</feature>
<dbReference type="GO" id="GO:0003677">
    <property type="term" value="F:DNA binding"/>
    <property type="evidence" value="ECO:0007669"/>
    <property type="project" value="UniProtKB-KW"/>
</dbReference>
<dbReference type="SMART" id="SM00349">
    <property type="entry name" value="KRAB"/>
    <property type="match status" value="1"/>
</dbReference>
<dbReference type="InterPro" id="IPR001909">
    <property type="entry name" value="KRAB"/>
</dbReference>
<dbReference type="InterPro" id="IPR036051">
    <property type="entry name" value="KRAB_dom_sf"/>
</dbReference>
<comment type="function">
    <text evidence="1">May be involved in transcriptional regulation.</text>
</comment>
<feature type="domain" description="KRAB" evidence="15">
    <location>
        <begin position="136"/>
        <end position="207"/>
    </location>
</feature>
<dbReference type="SUPFAM" id="SSF57667">
    <property type="entry name" value="beta-beta-alpha zinc fingers"/>
    <property type="match status" value="6"/>
</dbReference>
<keyword evidence="9" id="KW-0238">DNA-binding</keyword>
<evidence type="ECO:0000256" key="5">
    <source>
        <dbReference type="ARBA" id="ARBA00022737"/>
    </source>
</evidence>
<keyword evidence="10" id="KW-0804">Transcription</keyword>
<dbReference type="GO" id="GO:0005634">
    <property type="term" value="C:nucleus"/>
    <property type="evidence" value="ECO:0007669"/>
    <property type="project" value="UniProtKB-SubCell"/>
</dbReference>
<evidence type="ECO:0000256" key="6">
    <source>
        <dbReference type="ARBA" id="ARBA00022771"/>
    </source>
</evidence>
<dbReference type="PROSITE" id="PS50157">
    <property type="entry name" value="ZINC_FINGER_C2H2_2"/>
    <property type="match status" value="10"/>
</dbReference>
<dbReference type="SUPFAM" id="SSF109640">
    <property type="entry name" value="KRAB domain (Kruppel-associated box)"/>
    <property type="match status" value="1"/>
</dbReference>
<comment type="similarity">
    <text evidence="3">Belongs to the krueppel C2H2-type zinc-finger protein family.</text>
</comment>
<evidence type="ECO:0000256" key="11">
    <source>
        <dbReference type="ARBA" id="ARBA00023242"/>
    </source>
</evidence>
<dbReference type="FunFam" id="3.30.160.60:FF:001156">
    <property type="entry name" value="Zinc finger protein 407"/>
    <property type="match status" value="1"/>
</dbReference>
<keyword evidence="5" id="KW-0677">Repeat</keyword>
<feature type="domain" description="C2H2-type" evidence="14">
    <location>
        <begin position="510"/>
        <end position="537"/>
    </location>
</feature>
<dbReference type="Pfam" id="PF01352">
    <property type="entry name" value="KRAB"/>
    <property type="match status" value="1"/>
</dbReference>
<feature type="region of interest" description="Disordered" evidence="13">
    <location>
        <begin position="1"/>
        <end position="65"/>
    </location>
</feature>
<dbReference type="PROSITE" id="PS50805">
    <property type="entry name" value="KRAB"/>
    <property type="match status" value="1"/>
</dbReference>
<dbReference type="FunFam" id="3.30.160.60:FF:000322">
    <property type="entry name" value="GDNF-inducible zinc finger protein 1"/>
    <property type="match status" value="1"/>
</dbReference>
<feature type="compositionally biased region" description="Low complexity" evidence="13">
    <location>
        <begin position="1"/>
        <end position="13"/>
    </location>
</feature>
<dbReference type="FunFam" id="3.30.160.60:FF:000100">
    <property type="entry name" value="Zinc finger 45-like"/>
    <property type="match status" value="1"/>
</dbReference>
<feature type="region of interest" description="Disordered" evidence="13">
    <location>
        <begin position="222"/>
        <end position="277"/>
    </location>
</feature>
<evidence type="ECO:0000313" key="17">
    <source>
        <dbReference type="RefSeq" id="XP_054847802.1"/>
    </source>
</evidence>
<dbReference type="FunFam" id="3.30.160.60:FF:002343">
    <property type="entry name" value="Zinc finger protein 33A"/>
    <property type="match status" value="2"/>
</dbReference>
<evidence type="ECO:0000256" key="9">
    <source>
        <dbReference type="ARBA" id="ARBA00023125"/>
    </source>
</evidence>
<evidence type="ECO:0000256" key="8">
    <source>
        <dbReference type="ARBA" id="ARBA00023015"/>
    </source>
</evidence>
<reference evidence="17" key="1">
    <citation type="submission" date="2025-08" db="UniProtKB">
        <authorList>
            <consortium name="RefSeq"/>
        </authorList>
    </citation>
    <scope>IDENTIFICATION</scope>
    <source>
        <tissue evidence="17">Blood</tissue>
    </source>
</reference>